<reference evidence="14" key="1">
    <citation type="submission" date="2015-02" db="EMBL/GenBank/DDBJ databases">
        <title>Genome sequencing for Strongylocentrotus purpuratus.</title>
        <authorList>
            <person name="Murali S."/>
            <person name="Liu Y."/>
            <person name="Vee V."/>
            <person name="English A."/>
            <person name="Wang M."/>
            <person name="Skinner E."/>
            <person name="Han Y."/>
            <person name="Muzny D.M."/>
            <person name="Worley K.C."/>
            <person name="Gibbs R.A."/>
        </authorList>
    </citation>
    <scope>NUCLEOTIDE SEQUENCE</scope>
</reference>
<evidence type="ECO:0000256" key="4">
    <source>
        <dbReference type="ARBA" id="ARBA00023015"/>
    </source>
</evidence>
<feature type="domain" description="E2F/DP family winged-helix DNA-binding" evidence="12">
    <location>
        <begin position="416"/>
        <end position="502"/>
    </location>
</feature>
<dbReference type="GeneID" id="100891325"/>
<organism evidence="13 14">
    <name type="scientific">Strongylocentrotus purpuratus</name>
    <name type="common">Purple sea urchin</name>
    <dbReference type="NCBI Taxonomy" id="7668"/>
    <lineage>
        <taxon>Eukaryota</taxon>
        <taxon>Metazoa</taxon>
        <taxon>Echinodermata</taxon>
        <taxon>Eleutherozoa</taxon>
        <taxon>Echinozoa</taxon>
        <taxon>Echinoidea</taxon>
        <taxon>Euechinoidea</taxon>
        <taxon>Echinacea</taxon>
        <taxon>Camarodonta</taxon>
        <taxon>Echinidea</taxon>
        <taxon>Strongylocentrotidae</taxon>
        <taxon>Strongylocentrotus</taxon>
    </lineage>
</organism>
<feature type="region of interest" description="Disordered" evidence="11">
    <location>
        <begin position="586"/>
        <end position="620"/>
    </location>
</feature>
<dbReference type="InterPro" id="IPR015633">
    <property type="entry name" value="E2F"/>
</dbReference>
<dbReference type="Proteomes" id="UP000007110">
    <property type="component" value="Unassembled WGS sequence"/>
</dbReference>
<dbReference type="EnsemblMetazoa" id="XM_030988308">
    <property type="protein sequence ID" value="XP_030844168"/>
    <property type="gene ID" value="LOC100891325"/>
</dbReference>
<keyword evidence="8 10" id="KW-0539">Nucleus</keyword>
<feature type="compositionally biased region" description="Polar residues" evidence="11">
    <location>
        <begin position="211"/>
        <end position="239"/>
    </location>
</feature>
<evidence type="ECO:0000256" key="2">
    <source>
        <dbReference type="ARBA" id="ARBA00010940"/>
    </source>
</evidence>
<feature type="domain" description="E2F/DP family winged-helix DNA-binding" evidence="12">
    <location>
        <begin position="251"/>
        <end position="320"/>
    </location>
</feature>
<evidence type="ECO:0000256" key="10">
    <source>
        <dbReference type="RuleBase" id="RU003796"/>
    </source>
</evidence>
<keyword evidence="7 10" id="KW-0804">Transcription</keyword>
<evidence type="ECO:0000256" key="9">
    <source>
        <dbReference type="ARBA" id="ARBA00023306"/>
    </source>
</evidence>
<dbReference type="InterPro" id="IPR036390">
    <property type="entry name" value="WH_DNA-bd_sf"/>
</dbReference>
<protein>
    <recommendedName>
        <fullName evidence="12">E2F/DP family winged-helix DNA-binding domain-containing protein</fullName>
    </recommendedName>
</protein>
<dbReference type="GO" id="GO:0000981">
    <property type="term" value="F:DNA-binding transcription factor activity, RNA polymerase II-specific"/>
    <property type="evidence" value="ECO:0000318"/>
    <property type="project" value="GO_Central"/>
</dbReference>
<dbReference type="GO" id="GO:0045892">
    <property type="term" value="P:negative regulation of DNA-templated transcription"/>
    <property type="evidence" value="ECO:0007669"/>
    <property type="project" value="UniProtKB-ARBA"/>
</dbReference>
<feature type="compositionally biased region" description="Polar residues" evidence="11">
    <location>
        <begin position="534"/>
        <end position="546"/>
    </location>
</feature>
<keyword evidence="6" id="KW-0010">Activator</keyword>
<evidence type="ECO:0000313" key="14">
    <source>
        <dbReference type="Proteomes" id="UP000007110"/>
    </source>
</evidence>
<keyword evidence="5 10" id="KW-0238">DNA-binding</keyword>
<keyword evidence="4 10" id="KW-0805">Transcription regulation</keyword>
<dbReference type="InParanoid" id="A0A7M7T054"/>
<evidence type="ECO:0000259" key="12">
    <source>
        <dbReference type="SMART" id="SM01372"/>
    </source>
</evidence>
<dbReference type="GO" id="GO:0006357">
    <property type="term" value="P:regulation of transcription by RNA polymerase II"/>
    <property type="evidence" value="ECO:0000318"/>
    <property type="project" value="GO_Central"/>
</dbReference>
<comment type="similarity">
    <text evidence="2 10">Belongs to the E2F/DP family.</text>
</comment>
<dbReference type="AlphaFoldDB" id="A0A7M7T054"/>
<dbReference type="RefSeq" id="XP_030844168.1">
    <property type="nucleotide sequence ID" value="XM_030988308.1"/>
</dbReference>
<evidence type="ECO:0000313" key="13">
    <source>
        <dbReference type="EnsemblMetazoa" id="XP_030844168"/>
    </source>
</evidence>
<keyword evidence="14" id="KW-1185">Reference proteome</keyword>
<dbReference type="GO" id="GO:0090575">
    <property type="term" value="C:RNA polymerase II transcription regulator complex"/>
    <property type="evidence" value="ECO:0000318"/>
    <property type="project" value="GO_Central"/>
</dbReference>
<evidence type="ECO:0000256" key="3">
    <source>
        <dbReference type="ARBA" id="ARBA00022491"/>
    </source>
</evidence>
<feature type="compositionally biased region" description="Basic and acidic residues" evidence="11">
    <location>
        <begin position="48"/>
        <end position="57"/>
    </location>
</feature>
<proteinExistence type="inferred from homology"/>
<dbReference type="Gene3D" id="1.10.10.10">
    <property type="entry name" value="Winged helix-like DNA-binding domain superfamily/Winged helix DNA-binding domain"/>
    <property type="match status" value="2"/>
</dbReference>
<dbReference type="PANTHER" id="PTHR12081:SF7">
    <property type="entry name" value="TRANSCRIPTION FACTOR EFL-3"/>
    <property type="match status" value="1"/>
</dbReference>
<dbReference type="InterPro" id="IPR003316">
    <property type="entry name" value="E2F_WHTH_DNA-bd_dom"/>
</dbReference>
<dbReference type="Pfam" id="PF02319">
    <property type="entry name" value="WHD_E2F_TDP"/>
    <property type="match status" value="2"/>
</dbReference>
<evidence type="ECO:0000256" key="11">
    <source>
        <dbReference type="SAM" id="MobiDB-lite"/>
    </source>
</evidence>
<reference evidence="13" key="2">
    <citation type="submission" date="2021-01" db="UniProtKB">
        <authorList>
            <consortium name="EnsemblMetazoa"/>
        </authorList>
    </citation>
    <scope>IDENTIFICATION</scope>
</reference>
<evidence type="ECO:0000256" key="7">
    <source>
        <dbReference type="ARBA" id="ARBA00023163"/>
    </source>
</evidence>
<feature type="region of interest" description="Disordered" evidence="11">
    <location>
        <begin position="201"/>
        <end position="251"/>
    </location>
</feature>
<keyword evidence="9" id="KW-0131">Cell cycle</keyword>
<accession>A0A7M7T054</accession>
<feature type="compositionally biased region" description="Acidic residues" evidence="11">
    <location>
        <begin position="597"/>
        <end position="607"/>
    </location>
</feature>
<evidence type="ECO:0000256" key="5">
    <source>
        <dbReference type="ARBA" id="ARBA00023125"/>
    </source>
</evidence>
<sequence length="952" mass="104939">MAELASTMTGMLLPNHFQPLDHDSESDDESMEYGGSIQIPFSSMLETSDSRDGRESKSSSPNVSVEYLPHMNLKQRTEGSWNHMDSSNLTNDSGFTPNSSGFSADLSSSGGFSSCDLSFNLKNSSMNRGVSLRTQQLHVGGPAQPVTPTKLQDTNLVRNDDPLTPTANLKMLLSAMSPEIRNMENKKKKARLFDDMVEAASQGTVLPRPQGTVSSSNLDTSTMNSSSGNETSFLLSPSDENGAEEGEKNNRKAKSLGLLCQKFLTKYPDYPKDGKAMDISLDQISKDLNVERRRIYDIVNVLESVEMVSRRAKNRYLWHGRTHLYRTLAKLKCLGQRQKFAEQLALLHSRLEDGSLSMDESKSPVYGPDRTMGDVAKQPLQDVARQPLQDISNFLKSPVETEMRKNGRENWEDDTKRDKTLGVMSQKFIMLFLVCKDRIISLDVAARILKGDQNYQIGENAKFKTKVRRLYDIANILTSLKLIEKIHLSEGRSRKPAFRWIGPDPDTSHVDWSELPTGTKPTQKHSYFPLPPVSSDSWSSNPTHKQTPAMVKLPLGKTTPLKSRLTWSRTASFSAICEVAEQECRKYSSAPSSPVKDEEEDEDENEENSSSSTLSNGTKKEEDFIQEFQALRNKYPACVSRLLFSGPAVTPSDPSPLTPDPAPLTPESLQYQLSPRETSQMTTMGVASPRGQGGECSSASKSKAQKVVYVQRFVPLLNANTMAAVQASSSHQTDPSNPTIVTGNRTIVAPNSALVGGPHPAVISPTPGSVIRLLPMRQENWVQLPHGNDIGSRNAANGTHHETASSVTQAESGGPLIKCAGVPNSNQLVTIIRRSKRAVKLALDKEFEYHPIIKKVKSETNVENPPVKVAVSEPAKNPKNPTVIITHPTPLVSMPEGPHPQAHTPAPHPQHHAAQVETGQDEKSRIVDRSLIQFSFNAPTPPTKGLFWITRH</sequence>
<comment type="subcellular location">
    <subcellularLocation>
        <location evidence="1 10">Nucleus</location>
    </subcellularLocation>
</comment>
<feature type="region of interest" description="Disordered" evidence="11">
    <location>
        <begin position="509"/>
        <end position="555"/>
    </location>
</feature>
<keyword evidence="3" id="KW-0678">Repressor</keyword>
<dbReference type="FunFam" id="1.10.10.10:FF:000100">
    <property type="entry name" value="E2F transcription factor 8"/>
    <property type="match status" value="1"/>
</dbReference>
<name>A0A7M7T054_STRPU</name>
<dbReference type="OrthoDB" id="5318at2759"/>
<dbReference type="SUPFAM" id="SSF46785">
    <property type="entry name" value="Winged helix' DNA-binding domain"/>
    <property type="match status" value="2"/>
</dbReference>
<evidence type="ECO:0000256" key="8">
    <source>
        <dbReference type="ARBA" id="ARBA00023242"/>
    </source>
</evidence>
<feature type="region of interest" description="Disordered" evidence="11">
    <location>
        <begin position="894"/>
        <end position="923"/>
    </location>
</feature>
<feature type="region of interest" description="Disordered" evidence="11">
    <location>
        <begin position="1"/>
        <end position="68"/>
    </location>
</feature>
<evidence type="ECO:0000256" key="1">
    <source>
        <dbReference type="ARBA" id="ARBA00004123"/>
    </source>
</evidence>
<dbReference type="FunFam" id="1.10.10.10:FF:000073">
    <property type="entry name" value="E2F transcription factor 8"/>
    <property type="match status" value="1"/>
</dbReference>
<dbReference type="GO" id="GO:0000978">
    <property type="term" value="F:RNA polymerase II cis-regulatory region sequence-specific DNA binding"/>
    <property type="evidence" value="ECO:0000318"/>
    <property type="project" value="GO_Central"/>
</dbReference>
<evidence type="ECO:0000256" key="6">
    <source>
        <dbReference type="ARBA" id="ARBA00023159"/>
    </source>
</evidence>
<dbReference type="PANTHER" id="PTHR12081">
    <property type="entry name" value="TRANSCRIPTION FACTOR E2F"/>
    <property type="match status" value="1"/>
</dbReference>
<dbReference type="SMART" id="SM01372">
    <property type="entry name" value="E2F_TDP"/>
    <property type="match status" value="2"/>
</dbReference>
<feature type="region of interest" description="Disordered" evidence="11">
    <location>
        <begin position="791"/>
        <end position="810"/>
    </location>
</feature>
<dbReference type="KEGG" id="spu:100891325"/>
<dbReference type="InterPro" id="IPR036388">
    <property type="entry name" value="WH-like_DNA-bd_sf"/>
</dbReference>